<dbReference type="AlphaFoldDB" id="A0A6A9QSD3"/>
<dbReference type="PANTHER" id="PTHR13016:SF0">
    <property type="entry name" value="AMME SYNDROME CANDIDATE GENE 1 PROTEIN"/>
    <property type="match status" value="1"/>
</dbReference>
<dbReference type="NCBIfam" id="TIGR04335">
    <property type="entry name" value="AmmeMemoSam_A"/>
    <property type="match status" value="1"/>
</dbReference>
<evidence type="ECO:0000313" key="4">
    <source>
        <dbReference type="Proteomes" id="UP000470772"/>
    </source>
</evidence>
<dbReference type="SUPFAM" id="SSF143447">
    <property type="entry name" value="AMMECR1-like"/>
    <property type="match status" value="1"/>
</dbReference>
<dbReference type="InterPro" id="IPR023472">
    <property type="entry name" value="Uncharacterised_MJ0810"/>
</dbReference>
<dbReference type="NCBIfam" id="TIGR00296">
    <property type="entry name" value="TIGR00296 family protein"/>
    <property type="match status" value="1"/>
</dbReference>
<feature type="domain" description="AMMECR1" evidence="2">
    <location>
        <begin position="14"/>
        <end position="204"/>
    </location>
</feature>
<dbReference type="InterPro" id="IPR036071">
    <property type="entry name" value="AMMECR1_dom_sf"/>
</dbReference>
<dbReference type="PANTHER" id="PTHR13016">
    <property type="entry name" value="AMMECR1 HOMOLOG"/>
    <property type="match status" value="1"/>
</dbReference>
<accession>A0A6A9QSD3</accession>
<dbReference type="Pfam" id="PF01871">
    <property type="entry name" value="AMMECR1"/>
    <property type="match status" value="1"/>
</dbReference>
<sequence length="213" mass="23824">MEENLISLEDLTPEVGEQLIKLARYAIRRSLGLPGKQIQTSPILERKGMAFVTLEKNDIYKSLRGCIGYVEAIASLKDIVMRAAESAAFSDPRFPPVSKEEVDDLIIEVTVLTKPVKINCERSELPKQIKIGVDGLIVQKGITFSGLLLPQVPVEYNWDAETFLAETCIKASLEPDCWLDDSVVIKRFSGRIFKEKSPNGEVEQVNLNNFINN</sequence>
<dbReference type="HAMAP" id="MF_00645">
    <property type="entry name" value="AMMECR1"/>
    <property type="match status" value="1"/>
</dbReference>
<dbReference type="EMBL" id="WGGD01000005">
    <property type="protein sequence ID" value="MUN28693.1"/>
    <property type="molecule type" value="Genomic_DNA"/>
</dbReference>
<proteinExistence type="inferred from homology"/>
<dbReference type="InterPro" id="IPR027623">
    <property type="entry name" value="AmmeMemoSam_A"/>
</dbReference>
<keyword evidence="4" id="KW-1185">Reference proteome</keyword>
<dbReference type="InterPro" id="IPR027485">
    <property type="entry name" value="AMMECR1_N"/>
</dbReference>
<reference evidence="3 4" key="1">
    <citation type="submission" date="2019-10" db="EMBL/GenBank/DDBJ databases">
        <title>Sequencing and Assembly of Multiple Reported Metal-Biooxidizing Members of the Extremely Thermoacidophilic Archaeal Family Sulfolobaceae.</title>
        <authorList>
            <person name="Counts J.A."/>
            <person name="Kelly R.M."/>
        </authorList>
    </citation>
    <scope>NUCLEOTIDE SEQUENCE [LARGE SCALE GENOMIC DNA]</scope>
    <source>
        <strain evidence="3 4">DSM 6482</strain>
    </source>
</reference>
<protein>
    <recommendedName>
        <fullName evidence="1">Protein GC250_04385</fullName>
    </recommendedName>
</protein>
<name>A0A6A9QSD3_SULME</name>
<evidence type="ECO:0000313" key="3">
    <source>
        <dbReference type="EMBL" id="MUN28693.1"/>
    </source>
</evidence>
<evidence type="ECO:0000256" key="1">
    <source>
        <dbReference type="HAMAP-Rule" id="MF_00645"/>
    </source>
</evidence>
<dbReference type="Gene3D" id="3.30.1490.150">
    <property type="entry name" value="Hypothetical protein ph0010, domain 2"/>
    <property type="match status" value="1"/>
</dbReference>
<dbReference type="InterPro" id="IPR023473">
    <property type="entry name" value="AMMECR1"/>
</dbReference>
<comment type="caution">
    <text evidence="3">The sequence shown here is derived from an EMBL/GenBank/DDBJ whole genome shotgun (WGS) entry which is preliminary data.</text>
</comment>
<dbReference type="PROSITE" id="PS51112">
    <property type="entry name" value="AMMECR1"/>
    <property type="match status" value="1"/>
</dbReference>
<organism evidence="3 4">
    <name type="scientific">Sulfuracidifex metallicus DSM 6482 = JCM 9184</name>
    <dbReference type="NCBI Taxonomy" id="523847"/>
    <lineage>
        <taxon>Archaea</taxon>
        <taxon>Thermoproteota</taxon>
        <taxon>Thermoprotei</taxon>
        <taxon>Sulfolobales</taxon>
        <taxon>Sulfolobaceae</taxon>
        <taxon>Sulfuracidifex</taxon>
    </lineage>
</organism>
<dbReference type="Proteomes" id="UP000470772">
    <property type="component" value="Unassembled WGS sequence"/>
</dbReference>
<dbReference type="Gene3D" id="3.30.700.20">
    <property type="entry name" value="Hypothetical protein ph0010, domain 1"/>
    <property type="match status" value="1"/>
</dbReference>
<gene>
    <name evidence="3" type="ORF">GC250_04385</name>
</gene>
<evidence type="ECO:0000259" key="2">
    <source>
        <dbReference type="PROSITE" id="PS51112"/>
    </source>
</evidence>
<dbReference type="InterPro" id="IPR002733">
    <property type="entry name" value="AMMECR1_domain"/>
</dbReference>